<dbReference type="Gene3D" id="3.40.50.150">
    <property type="entry name" value="Vaccinia Virus protein VP39"/>
    <property type="match status" value="1"/>
</dbReference>
<accession>A0A6J5SVC1</accession>
<dbReference type="Pfam" id="PF13489">
    <property type="entry name" value="Methyltransf_23"/>
    <property type="match status" value="1"/>
</dbReference>
<dbReference type="SUPFAM" id="SSF53335">
    <property type="entry name" value="S-adenosyl-L-methionine-dependent methyltransferases"/>
    <property type="match status" value="1"/>
</dbReference>
<evidence type="ECO:0000256" key="2">
    <source>
        <dbReference type="ARBA" id="ARBA00022679"/>
    </source>
</evidence>
<dbReference type="InterPro" id="IPR051199">
    <property type="entry name" value="LPS_LOS_Heptosyltrfase"/>
</dbReference>
<dbReference type="EMBL" id="LR797474">
    <property type="protein sequence ID" value="CAB4219190.1"/>
    <property type="molecule type" value="Genomic_DNA"/>
</dbReference>
<dbReference type="Gene3D" id="3.40.50.2000">
    <property type="entry name" value="Glycogen Phosphorylase B"/>
    <property type="match status" value="1"/>
</dbReference>
<dbReference type="InterPro" id="IPR029063">
    <property type="entry name" value="SAM-dependent_MTases_sf"/>
</dbReference>
<protein>
    <submittedName>
        <fullName evidence="3">Glycosyltransferase Aah/TibC</fullName>
    </submittedName>
</protein>
<sequence length="924" mass="106080">MAHKEQQDFCKKIKLNFPKYFQNKKVLDIGSLDINGNNRFLFDNCNYIGLEVGDGANVDVIAPGNLYDAPSDYFDVIISTEVFEHDLYYEQSIQNIIRMLKPGGMFIFTCASGQRPEHGTRRRGGMDAPLLIQQSSEWADYYKNLEADDFLKINGFETAFPDGIFEYGSHGHYNHEWKNPDMHNIHSDIYFFGVKGGIANDIKYSADNRPSIIRPNEYPDDIFVVDTWPNTPEKESDLIDCIKKLREFSGIPILLVSHYAIKPEIQKLVDYYIYDKENPLLLNSEFGEYAVGSGRWCTFGKTRVDNQMEYHHDYAIWRSMTHAFNFCKYLGKKMIHFMEYDNLLDTFQYRQAFLERAHQHDAVIYEYHSGSAKDTHLAKFMATFIFSIKTEVALNIINEVKTKKEYFMGRPNGWQLERVFLHYLEKHTKDIWLTNYIANSNELNTQAVWNRDGILRDDAKFQIYTAADDFNNLYVQLVSGFHDEPATKDYLLEIKYNGTVQFTTLKKGDFLLIKLGEYRKGYTVTVNYLGKCAFTQFLSEDFQTFAKMNHVTIDGVQPLPTVNHNLVDGPFVELKTTSPMKYQVEFIDNETEKLVYSTKLSGGTWAKSSIKYFKDWKIKVKDQSGNPVVIFNTDLKGKRVYIPLESKALGDTLAWFPYVEEFRKKHDCIMICSTFWNQLFKDTYPNIELVEPGQMVTNLHAMYRIGWFHNGDNIDREKNPRDFKLGPLQRTATDILGLEYKEIKPLINHPTGPVVKKKIGLGIHSTAQAKYWNNPTGWQEVTDWLIANGYEPVILSREEDGYMGNRNPVGAAKLEAGTIDKVITELTECAAFIGISSGLTWLAWATNTPSIQISGFTEPYNEPDGGIIKLAAPSGACSGCANRLRLNAGDWNWCPDQKGTPRQFECSKLITADQVIEKLKTILI</sequence>
<dbReference type="PANTHER" id="PTHR30160">
    <property type="entry name" value="TETRAACYLDISACCHARIDE 4'-KINASE-RELATED"/>
    <property type="match status" value="1"/>
</dbReference>
<dbReference type="Pfam" id="PF01075">
    <property type="entry name" value="Glyco_transf_9"/>
    <property type="match status" value="1"/>
</dbReference>
<dbReference type="CDD" id="cd02440">
    <property type="entry name" value="AdoMet_MTases"/>
    <property type="match status" value="1"/>
</dbReference>
<reference evidence="3" key="1">
    <citation type="submission" date="2020-05" db="EMBL/GenBank/DDBJ databases">
        <authorList>
            <person name="Chiriac C."/>
            <person name="Salcher M."/>
            <person name="Ghai R."/>
            <person name="Kavagutti S V."/>
        </authorList>
    </citation>
    <scope>NUCLEOTIDE SEQUENCE</scope>
</reference>
<dbReference type="InterPro" id="IPR030929">
    <property type="entry name" value="Aah/TibC-like"/>
</dbReference>
<name>A0A6J5SVC1_9CAUD</name>
<dbReference type="GO" id="GO:0008713">
    <property type="term" value="F:ADP-heptose-lipopolysaccharide heptosyltransferase activity"/>
    <property type="evidence" value="ECO:0007669"/>
    <property type="project" value="TreeGrafter"/>
</dbReference>
<dbReference type="SUPFAM" id="SSF53756">
    <property type="entry name" value="UDP-Glycosyltransferase/glycogen phosphorylase"/>
    <property type="match status" value="1"/>
</dbReference>
<proteinExistence type="predicted"/>
<evidence type="ECO:0000256" key="1">
    <source>
        <dbReference type="ARBA" id="ARBA00022676"/>
    </source>
</evidence>
<gene>
    <name evidence="3" type="ORF">UFOVP1604_273</name>
</gene>
<keyword evidence="2 3" id="KW-0808">Transferase</keyword>
<dbReference type="InterPro" id="IPR002201">
    <property type="entry name" value="Glyco_trans_9"/>
</dbReference>
<evidence type="ECO:0000313" key="3">
    <source>
        <dbReference type="EMBL" id="CAB4219190.1"/>
    </source>
</evidence>
<organism evidence="3">
    <name type="scientific">uncultured Caudovirales phage</name>
    <dbReference type="NCBI Taxonomy" id="2100421"/>
    <lineage>
        <taxon>Viruses</taxon>
        <taxon>Duplodnaviria</taxon>
        <taxon>Heunggongvirae</taxon>
        <taxon>Uroviricota</taxon>
        <taxon>Caudoviricetes</taxon>
        <taxon>Peduoviridae</taxon>
        <taxon>Maltschvirus</taxon>
        <taxon>Maltschvirus maltsch</taxon>
    </lineage>
</organism>
<dbReference type="NCBIfam" id="TIGR04414">
    <property type="entry name" value="hepto_Aah_TibC"/>
    <property type="match status" value="1"/>
</dbReference>
<keyword evidence="1" id="KW-0328">Glycosyltransferase</keyword>